<feature type="region of interest" description="Disordered" evidence="7">
    <location>
        <begin position="795"/>
        <end position="816"/>
    </location>
</feature>
<dbReference type="SUPFAM" id="SSF47384">
    <property type="entry name" value="Homodimeric domain of signal transducing histidine kinase"/>
    <property type="match status" value="1"/>
</dbReference>
<dbReference type="InterPro" id="IPR003661">
    <property type="entry name" value="HisK_dim/P_dom"/>
</dbReference>
<feature type="modified residue" description="4-aspartylphosphate" evidence="6">
    <location>
        <position position="1195"/>
    </location>
</feature>
<dbReference type="Gene3D" id="1.10.287.130">
    <property type="match status" value="1"/>
</dbReference>
<evidence type="ECO:0000256" key="1">
    <source>
        <dbReference type="ARBA" id="ARBA00000085"/>
    </source>
</evidence>
<dbReference type="InterPro" id="IPR003594">
    <property type="entry name" value="HATPase_dom"/>
</dbReference>
<dbReference type="SUPFAM" id="SSF55874">
    <property type="entry name" value="ATPase domain of HSP90 chaperone/DNA topoisomerase II/histidine kinase"/>
    <property type="match status" value="1"/>
</dbReference>
<keyword evidence="4" id="KW-0808">Transferase</keyword>
<dbReference type="SMART" id="SM00387">
    <property type="entry name" value="HATPase_c"/>
    <property type="match status" value="1"/>
</dbReference>
<comment type="catalytic activity">
    <reaction evidence="1">
        <text>ATP + protein L-histidine = ADP + protein N-phospho-L-histidine.</text>
        <dbReference type="EC" id="2.7.13.3"/>
    </reaction>
</comment>
<sequence>MIAIARPGEQSRFRSAQEQEFFKYVPSDESSFHFAPIDETDNTTFRPVPSRDSALTSFAQLGACRLGTQRAIISLFDRTYQHVLAEATPSLSLVGGKVANDQEHLRLGCCVFPKGRGLCNLVSGLLSSTHLNEGVVMDKSAVIISNISDDDRVRSSLLPALSDVHFYAAVPIVSPRGFTIGAYSVMDTQARPAGLDGNSVQFMKDMAATVMGYLEMQRFEHKSRQAERMIVGLGSFVEGRATLRDSWYEATAQHKASEHSGEKVEGQLNMQQQGLQEATKGAVPVFPSQRGSTKKPQDDNRQRSSDDRNIPPSSEQRDEATAPSPQKRPIRARFSGDPPQEDSLTGIKLIFSRAANLIRESIEAEGVVFLGANSKRFGSGFDRTSRQVSGVKDGDSSSSGDETTDVASAVSNSEHDGDGRAFTLGYATSRTSSINDDSAVGREGAVPETLLMRLLRRYPHGKIFAYNADGSVSDESEDTSGQASGSDLAESASSTGSPPEKRSLTSKKRRRPKFRQDAESLIRVFPDARNILLAPVWEFDRTRCFAGTLIWTNTPTRVFSPENELVYVSSFANNIMAEIRRLDVEMAEKAETNLVSSISHELRNPLHGILGTADILSDTAMNALQHGMVHTIESCGRTLLDTINNLLDLTFINKFQGKAIGAGQNEPASSTNGSMDKSDDADKLRSYTRVNLDSVLEEVAECVFAGYSFYHHPQRPPPALVDSSSRITGSSMGSKPRGNQFHEVTVIFDIQYGANWEFFTHAGAWRRILMNVLGNALKYTESGYIYLGLKSSPKDLPSDPTNSDAGTPTEQHDQHDVVLTVKDTGKGISPEYLQNDLFRPFSQENPLAAGSGLGLSIVRQAVGSIGGTIDIVSARGEGTEMTIRTALRRYPVSDSPESPLEASPKMSALNELRRDTVGKSIGILGFGASLSSPRDTTLYESLERMCREWFGLKVTSVSAADDELASYDFYLAVQTELDSEDRKGRDLFTLAEDTSGDVGRESPVVVICQYPEVAHNMFVAAKVRGQTGIFEFISQPCGPRKLARALSLCIKRRQGQQTGGTDPSEHTRWVEMPESSRLPLDVSANDPPDARMPINKRPTADTMGNPNRQSDGATDTSTGNSCPKPQVTSFFVESARPQGTDGRAVLLVDDNDLNLQLLTAYTKKEDYEYMTAQDGKEAVDTYKAHPGKFRVVLLDISMPVMNGFEAAREMRRFDRERLKQMPESDRQSVRPTVIAGLTGLDGAAARKEAAGAGIDTFLVKPVRRSDVRAILRRIDQ</sequence>
<dbReference type="Pfam" id="PF02518">
    <property type="entry name" value="HATPase_c"/>
    <property type="match status" value="1"/>
</dbReference>
<dbReference type="InterPro" id="IPR011006">
    <property type="entry name" value="CheY-like_superfamily"/>
</dbReference>
<evidence type="ECO:0000256" key="5">
    <source>
        <dbReference type="ARBA" id="ARBA00022777"/>
    </source>
</evidence>
<evidence type="ECO:0000256" key="7">
    <source>
        <dbReference type="SAM" id="MobiDB-lite"/>
    </source>
</evidence>
<name>A0A2J5HIE8_9EURO</name>
<dbReference type="AlphaFoldDB" id="A0A2J5HIE8"/>
<dbReference type="InterPro" id="IPR036890">
    <property type="entry name" value="HATPase_C_sf"/>
</dbReference>
<dbReference type="CDD" id="cd17546">
    <property type="entry name" value="REC_hyHK_CKI1_RcsC-like"/>
    <property type="match status" value="1"/>
</dbReference>
<keyword evidence="11" id="KW-1185">Reference proteome</keyword>
<dbReference type="GO" id="GO:0000155">
    <property type="term" value="F:phosphorelay sensor kinase activity"/>
    <property type="evidence" value="ECO:0007669"/>
    <property type="project" value="InterPro"/>
</dbReference>
<evidence type="ECO:0000259" key="9">
    <source>
        <dbReference type="PROSITE" id="PS50110"/>
    </source>
</evidence>
<feature type="compositionally biased region" description="Polar residues" evidence="7">
    <location>
        <begin position="479"/>
        <end position="497"/>
    </location>
</feature>
<dbReference type="FunFam" id="1.10.287.130:FF:000023">
    <property type="entry name" value="Sensor histidine kinase/response regulator, putative"/>
    <property type="match status" value="1"/>
</dbReference>
<dbReference type="InterPro" id="IPR005467">
    <property type="entry name" value="His_kinase_dom"/>
</dbReference>
<dbReference type="Pfam" id="PF00072">
    <property type="entry name" value="Response_reg"/>
    <property type="match status" value="1"/>
</dbReference>
<dbReference type="Pfam" id="PF00512">
    <property type="entry name" value="HisKA"/>
    <property type="match status" value="1"/>
</dbReference>
<feature type="region of interest" description="Disordered" evidence="7">
    <location>
        <begin position="1053"/>
        <end position="1126"/>
    </location>
</feature>
<dbReference type="CDD" id="cd00082">
    <property type="entry name" value="HisKA"/>
    <property type="match status" value="1"/>
</dbReference>
<dbReference type="Gene3D" id="3.40.50.2300">
    <property type="match status" value="1"/>
</dbReference>
<dbReference type="EMBL" id="KZ559609">
    <property type="protein sequence ID" value="PLN76814.1"/>
    <property type="molecule type" value="Genomic_DNA"/>
</dbReference>
<proteinExistence type="predicted"/>
<evidence type="ECO:0000313" key="10">
    <source>
        <dbReference type="EMBL" id="PLN76814.1"/>
    </source>
</evidence>
<accession>A0A2J5HIE8</accession>
<dbReference type="GO" id="GO:0005886">
    <property type="term" value="C:plasma membrane"/>
    <property type="evidence" value="ECO:0007669"/>
    <property type="project" value="TreeGrafter"/>
</dbReference>
<evidence type="ECO:0000256" key="3">
    <source>
        <dbReference type="ARBA" id="ARBA00022553"/>
    </source>
</evidence>
<dbReference type="PROSITE" id="PS50109">
    <property type="entry name" value="HIS_KIN"/>
    <property type="match status" value="1"/>
</dbReference>
<dbReference type="InterPro" id="IPR036097">
    <property type="entry name" value="HisK_dim/P_sf"/>
</dbReference>
<dbReference type="Gene3D" id="3.30.450.40">
    <property type="match status" value="1"/>
</dbReference>
<feature type="compositionally biased region" description="Basic residues" evidence="7">
    <location>
        <begin position="504"/>
        <end position="513"/>
    </location>
</feature>
<dbReference type="PRINTS" id="PR00344">
    <property type="entry name" value="BCTRLSENSOR"/>
</dbReference>
<dbReference type="FunFam" id="3.30.450.40:FF:000083">
    <property type="entry name" value="Sensor histidine kinase/response regulator, putative (AFU_orthologue AFUA_4G00660)"/>
    <property type="match status" value="1"/>
</dbReference>
<feature type="compositionally biased region" description="Polar residues" evidence="7">
    <location>
        <begin position="1102"/>
        <end position="1126"/>
    </location>
</feature>
<reference evidence="11" key="1">
    <citation type="submission" date="2017-12" db="EMBL/GenBank/DDBJ databases">
        <authorList>
            <consortium name="DOE Joint Genome Institute"/>
            <person name="Mondo S.J."/>
            <person name="Kjaerbolling I."/>
            <person name="Vesth T.C."/>
            <person name="Frisvad J.C."/>
            <person name="Nybo J.L."/>
            <person name="Theobald S."/>
            <person name="Kuo A."/>
            <person name="Bowyer P."/>
            <person name="Matsuda Y."/>
            <person name="Lyhne E.K."/>
            <person name="Kogle M.E."/>
            <person name="Clum A."/>
            <person name="Lipzen A."/>
            <person name="Salamov A."/>
            <person name="Ngan C.Y."/>
            <person name="Daum C."/>
            <person name="Chiniquy J."/>
            <person name="Barry K."/>
            <person name="LaButti K."/>
            <person name="Haridas S."/>
            <person name="Simmons B.A."/>
            <person name="Magnuson J.K."/>
            <person name="Mortensen U.H."/>
            <person name="Larsen T.O."/>
            <person name="Grigoriev I.V."/>
            <person name="Baker S.E."/>
            <person name="Andersen M.R."/>
            <person name="Nordberg H.P."/>
            <person name="Cantor M.N."/>
            <person name="Hua S.X."/>
        </authorList>
    </citation>
    <scope>NUCLEOTIDE SEQUENCE [LARGE SCALE GENOMIC DNA]</scope>
    <source>
        <strain evidence="11">IBT 19404</strain>
    </source>
</reference>
<dbReference type="InterPro" id="IPR001789">
    <property type="entry name" value="Sig_transdc_resp-reg_receiver"/>
</dbReference>
<evidence type="ECO:0000313" key="11">
    <source>
        <dbReference type="Proteomes" id="UP000235023"/>
    </source>
</evidence>
<feature type="compositionally biased region" description="Basic and acidic residues" evidence="7">
    <location>
        <begin position="255"/>
        <end position="265"/>
    </location>
</feature>
<dbReference type="PANTHER" id="PTHR43047">
    <property type="entry name" value="TWO-COMPONENT HISTIDINE PROTEIN KINASE"/>
    <property type="match status" value="1"/>
</dbReference>
<feature type="region of interest" description="Disordered" evidence="7">
    <location>
        <begin position="253"/>
        <end position="343"/>
    </location>
</feature>
<dbReference type="Gene3D" id="3.30.565.10">
    <property type="entry name" value="Histidine kinase-like ATPase, C-terminal domain"/>
    <property type="match status" value="1"/>
</dbReference>
<dbReference type="InterPro" id="IPR004358">
    <property type="entry name" value="Sig_transdc_His_kin-like_C"/>
</dbReference>
<keyword evidence="3 6" id="KW-0597">Phosphoprotein</keyword>
<gene>
    <name evidence="10" type="ORF">BDW42DRAFT_188434</name>
</gene>
<dbReference type="GO" id="GO:0009927">
    <property type="term" value="F:histidine phosphotransfer kinase activity"/>
    <property type="evidence" value="ECO:0007669"/>
    <property type="project" value="TreeGrafter"/>
</dbReference>
<feature type="compositionally biased region" description="Low complexity" evidence="7">
    <location>
        <begin position="388"/>
        <end position="401"/>
    </location>
</feature>
<dbReference type="Proteomes" id="UP000235023">
    <property type="component" value="Unassembled WGS sequence"/>
</dbReference>
<feature type="compositionally biased region" description="Basic and acidic residues" evidence="7">
    <location>
        <begin position="295"/>
        <end position="320"/>
    </location>
</feature>
<dbReference type="SUPFAM" id="SSF55781">
    <property type="entry name" value="GAF domain-like"/>
    <property type="match status" value="1"/>
</dbReference>
<keyword evidence="5" id="KW-0418">Kinase</keyword>
<dbReference type="PANTHER" id="PTHR43047:SF72">
    <property type="entry name" value="OSMOSENSING HISTIDINE PROTEIN KINASE SLN1"/>
    <property type="match status" value="1"/>
</dbReference>
<evidence type="ECO:0000256" key="4">
    <source>
        <dbReference type="ARBA" id="ARBA00022679"/>
    </source>
</evidence>
<dbReference type="EC" id="2.7.13.3" evidence="2"/>
<feature type="domain" description="Histidine kinase" evidence="8">
    <location>
        <begin position="597"/>
        <end position="889"/>
    </location>
</feature>
<evidence type="ECO:0000256" key="2">
    <source>
        <dbReference type="ARBA" id="ARBA00012438"/>
    </source>
</evidence>
<dbReference type="InterPro" id="IPR029016">
    <property type="entry name" value="GAF-like_dom_sf"/>
</dbReference>
<evidence type="ECO:0000256" key="6">
    <source>
        <dbReference type="PROSITE-ProRule" id="PRU00169"/>
    </source>
</evidence>
<dbReference type="SMART" id="SM00388">
    <property type="entry name" value="HisKA"/>
    <property type="match status" value="1"/>
</dbReference>
<evidence type="ECO:0000259" key="8">
    <source>
        <dbReference type="PROSITE" id="PS50109"/>
    </source>
</evidence>
<dbReference type="OrthoDB" id="303614at2759"/>
<feature type="region of interest" description="Disordered" evidence="7">
    <location>
        <begin position="470"/>
        <end position="514"/>
    </location>
</feature>
<protein>
    <recommendedName>
        <fullName evidence="2">histidine kinase</fullName>
        <ecNumber evidence="2">2.7.13.3</ecNumber>
    </recommendedName>
</protein>
<dbReference type="SMART" id="SM00448">
    <property type="entry name" value="REC"/>
    <property type="match status" value="1"/>
</dbReference>
<dbReference type="SUPFAM" id="SSF52172">
    <property type="entry name" value="CheY-like"/>
    <property type="match status" value="1"/>
</dbReference>
<dbReference type="PROSITE" id="PS50110">
    <property type="entry name" value="RESPONSE_REGULATORY"/>
    <property type="match status" value="1"/>
</dbReference>
<organism evidence="10 11">
    <name type="scientific">Aspergillus taichungensis</name>
    <dbReference type="NCBI Taxonomy" id="482145"/>
    <lineage>
        <taxon>Eukaryota</taxon>
        <taxon>Fungi</taxon>
        <taxon>Dikarya</taxon>
        <taxon>Ascomycota</taxon>
        <taxon>Pezizomycotina</taxon>
        <taxon>Eurotiomycetes</taxon>
        <taxon>Eurotiomycetidae</taxon>
        <taxon>Eurotiales</taxon>
        <taxon>Aspergillaceae</taxon>
        <taxon>Aspergillus</taxon>
        <taxon>Aspergillus subgen. Circumdati</taxon>
    </lineage>
</organism>
<feature type="compositionally biased region" description="Polar residues" evidence="7">
    <location>
        <begin position="799"/>
        <end position="809"/>
    </location>
</feature>
<feature type="domain" description="Response regulatory" evidence="9">
    <location>
        <begin position="1144"/>
        <end position="1275"/>
    </location>
</feature>
<feature type="region of interest" description="Disordered" evidence="7">
    <location>
        <begin position="379"/>
        <end position="422"/>
    </location>
</feature>